<keyword evidence="1" id="KW-0812">Transmembrane</keyword>
<dbReference type="AlphaFoldDB" id="A0A0N1I0F8"/>
<dbReference type="VEuPathDB" id="TriTrypDB:Lsey_0026_0060"/>
<organism evidence="2 3">
    <name type="scientific">Leptomonas seymouri</name>
    <dbReference type="NCBI Taxonomy" id="5684"/>
    <lineage>
        <taxon>Eukaryota</taxon>
        <taxon>Discoba</taxon>
        <taxon>Euglenozoa</taxon>
        <taxon>Kinetoplastea</taxon>
        <taxon>Metakinetoplastina</taxon>
        <taxon>Trypanosomatida</taxon>
        <taxon>Trypanosomatidae</taxon>
        <taxon>Leishmaniinae</taxon>
        <taxon>Leptomonas</taxon>
    </lineage>
</organism>
<name>A0A0N1I0F8_LEPSE</name>
<dbReference type="OrthoDB" id="261310at2759"/>
<protein>
    <recommendedName>
        <fullName evidence="4">Transmembrane protein</fullName>
    </recommendedName>
</protein>
<gene>
    <name evidence="2" type="ORF">ABL78_1539</name>
</gene>
<proteinExistence type="predicted"/>
<evidence type="ECO:0000313" key="3">
    <source>
        <dbReference type="Proteomes" id="UP000038009"/>
    </source>
</evidence>
<keyword evidence="1" id="KW-1133">Transmembrane helix</keyword>
<evidence type="ECO:0000313" key="2">
    <source>
        <dbReference type="EMBL" id="KPI89310.1"/>
    </source>
</evidence>
<dbReference type="OMA" id="WVDREDI"/>
<comment type="caution">
    <text evidence="2">The sequence shown here is derived from an EMBL/GenBank/DDBJ whole genome shotgun (WGS) entry which is preliminary data.</text>
</comment>
<evidence type="ECO:0000256" key="1">
    <source>
        <dbReference type="SAM" id="Phobius"/>
    </source>
</evidence>
<evidence type="ECO:0008006" key="4">
    <source>
        <dbReference type="Google" id="ProtNLM"/>
    </source>
</evidence>
<sequence length="382" mass="42136">MTASQSFTHFMLRRVWCTTLSFVTLIAVLFMATSVYYVVRINTIEKHLNAQALKAAPAGKTEADDDFALLDDMDVLAHDGEAATHRRHQFMSRATPAGHSLIAGRQRRISKSFYNGLYKDLTVNSHLTRQAVRNPTLPDSIPLWEEAGAQGEENVKDGVQAVPRVSVPARQRYVLQGLEPGKQYMLRVSYLGSPSVTFEVLLYQVSQSRLSALRKGVGAAAGGGDVPQRPRHPGWSAVPQDTELRVFEMSATDALQFDYEEEVWFDALDDGGDDGEGDEDDDYDGMTDDNLKVEGLDTVKASTGRYAAVVEVRPRALSIPIDSTRLPVVYFNIVLEPLSSSFLPQVAIPLITYSVWVVMFVGYLCIYTVVSSGIAGGRPHED</sequence>
<dbReference type="Proteomes" id="UP000038009">
    <property type="component" value="Unassembled WGS sequence"/>
</dbReference>
<reference evidence="2 3" key="1">
    <citation type="journal article" date="2015" name="PLoS Pathog.">
        <title>Leptomonas seymouri: Adaptations to the Dixenous Life Cycle Analyzed by Genome Sequencing, Transcriptome Profiling and Co-infection with Leishmania donovani.</title>
        <authorList>
            <person name="Kraeva N."/>
            <person name="Butenko A."/>
            <person name="Hlavacova J."/>
            <person name="Kostygov A."/>
            <person name="Myskova J."/>
            <person name="Grybchuk D."/>
            <person name="Lestinova T."/>
            <person name="Votypka J."/>
            <person name="Volf P."/>
            <person name="Opperdoes F."/>
            <person name="Flegontov P."/>
            <person name="Lukes J."/>
            <person name="Yurchenko V."/>
        </authorList>
    </citation>
    <scope>NUCLEOTIDE SEQUENCE [LARGE SCALE GENOMIC DNA]</scope>
    <source>
        <strain evidence="2 3">ATCC 30220</strain>
    </source>
</reference>
<keyword evidence="1" id="KW-0472">Membrane</keyword>
<feature type="transmembrane region" description="Helical" evidence="1">
    <location>
        <begin position="15"/>
        <end position="39"/>
    </location>
</feature>
<accession>A0A0N1I0F8</accession>
<dbReference type="EMBL" id="LJSK01000026">
    <property type="protein sequence ID" value="KPI89310.1"/>
    <property type="molecule type" value="Genomic_DNA"/>
</dbReference>
<feature type="transmembrane region" description="Helical" evidence="1">
    <location>
        <begin position="350"/>
        <end position="370"/>
    </location>
</feature>
<keyword evidence="3" id="KW-1185">Reference proteome</keyword>